<evidence type="ECO:0008006" key="3">
    <source>
        <dbReference type="Google" id="ProtNLM"/>
    </source>
</evidence>
<sequence>MADEADLAFYAEQGHLSQALAAQPQHGVVLKPAGYCHNCGGADVGVRLFCDSDCAADWEYQDTLRRKLGLRRDPSPATHGRVTMTFTR</sequence>
<dbReference type="Proteomes" id="UP000552954">
    <property type="component" value="Unassembled WGS sequence"/>
</dbReference>
<gene>
    <name evidence="1" type="ORF">HK415_00540</name>
</gene>
<accession>A0A849KAZ2</accession>
<organism evidence="1 2">
    <name type="scientific">Ramlibacter montanisoli</name>
    <dbReference type="NCBI Taxonomy" id="2732512"/>
    <lineage>
        <taxon>Bacteria</taxon>
        <taxon>Pseudomonadati</taxon>
        <taxon>Pseudomonadota</taxon>
        <taxon>Betaproteobacteria</taxon>
        <taxon>Burkholderiales</taxon>
        <taxon>Comamonadaceae</taxon>
        <taxon>Ramlibacter</taxon>
    </lineage>
</organism>
<protein>
    <recommendedName>
        <fullName evidence="3">DUF2116 family Zn-ribbon domain-containing protein</fullName>
    </recommendedName>
</protein>
<evidence type="ECO:0000313" key="2">
    <source>
        <dbReference type="Proteomes" id="UP000552954"/>
    </source>
</evidence>
<reference evidence="1 2" key="1">
    <citation type="submission" date="2020-05" db="EMBL/GenBank/DDBJ databases">
        <authorList>
            <person name="Khan S.A."/>
            <person name="Jeon C.O."/>
            <person name="Chun B.H."/>
        </authorList>
    </citation>
    <scope>NUCLEOTIDE SEQUENCE [LARGE SCALE GENOMIC DNA]</scope>
    <source>
        <strain evidence="1 2">B156</strain>
    </source>
</reference>
<evidence type="ECO:0000313" key="1">
    <source>
        <dbReference type="EMBL" id="NNU41971.1"/>
    </source>
</evidence>
<dbReference type="RefSeq" id="WP_171556382.1">
    <property type="nucleotide sequence ID" value="NZ_JABFCS010000001.1"/>
</dbReference>
<keyword evidence="2" id="KW-1185">Reference proteome</keyword>
<reference evidence="1 2" key="2">
    <citation type="submission" date="2020-06" db="EMBL/GenBank/DDBJ databases">
        <title>Ramlibacter rhizophilus sp. nov., isolated from rhizosphere soil of national flower Mugunghwa from South Korea.</title>
        <authorList>
            <person name="Zheng-Fei Y."/>
            <person name="Huan T."/>
        </authorList>
    </citation>
    <scope>NUCLEOTIDE SEQUENCE [LARGE SCALE GENOMIC DNA]</scope>
    <source>
        <strain evidence="1 2">B156</strain>
    </source>
</reference>
<proteinExistence type="predicted"/>
<name>A0A849KAZ2_9BURK</name>
<comment type="caution">
    <text evidence="1">The sequence shown here is derived from an EMBL/GenBank/DDBJ whole genome shotgun (WGS) entry which is preliminary data.</text>
</comment>
<dbReference type="AlphaFoldDB" id="A0A849KAZ2"/>
<dbReference type="EMBL" id="JABFCS010000001">
    <property type="protein sequence ID" value="NNU41971.1"/>
    <property type="molecule type" value="Genomic_DNA"/>
</dbReference>